<organism evidence="1 2">
    <name type="scientific">Sphingomonas liriopis</name>
    <dbReference type="NCBI Taxonomy" id="2949094"/>
    <lineage>
        <taxon>Bacteria</taxon>
        <taxon>Pseudomonadati</taxon>
        <taxon>Pseudomonadota</taxon>
        <taxon>Alphaproteobacteria</taxon>
        <taxon>Sphingomonadales</taxon>
        <taxon>Sphingomonadaceae</taxon>
        <taxon>Sphingomonas</taxon>
    </lineage>
</organism>
<comment type="caution">
    <text evidence="1">The sequence shown here is derived from an EMBL/GenBank/DDBJ whole genome shotgun (WGS) entry which is preliminary data.</text>
</comment>
<accession>A0A9X2HQQ0</accession>
<protein>
    <submittedName>
        <fullName evidence="1">Uncharacterized protein</fullName>
    </submittedName>
</protein>
<sequence>MAEAERAAARLSDIEAAVVALGDEDLLDLADIFANAPGTPLAGMAATEMRRRKLSL</sequence>
<reference evidence="1" key="1">
    <citation type="submission" date="2022-05" db="EMBL/GenBank/DDBJ databases">
        <title>Sphingomonas sp. strain RP10 Genome sequencing and assembly.</title>
        <authorList>
            <person name="Kim I."/>
        </authorList>
    </citation>
    <scope>NUCLEOTIDE SEQUENCE</scope>
    <source>
        <strain evidence="1">RP10</strain>
    </source>
</reference>
<gene>
    <name evidence="1" type="ORF">M9979_12715</name>
</gene>
<evidence type="ECO:0000313" key="2">
    <source>
        <dbReference type="Proteomes" id="UP001139486"/>
    </source>
</evidence>
<keyword evidence="2" id="KW-1185">Reference proteome</keyword>
<dbReference type="Proteomes" id="UP001139486">
    <property type="component" value="Unassembled WGS sequence"/>
</dbReference>
<dbReference type="EMBL" id="JAMLDY010000015">
    <property type="protein sequence ID" value="MCP3735736.1"/>
    <property type="molecule type" value="Genomic_DNA"/>
</dbReference>
<evidence type="ECO:0000313" key="1">
    <source>
        <dbReference type="EMBL" id="MCP3735736.1"/>
    </source>
</evidence>
<proteinExistence type="predicted"/>
<dbReference type="RefSeq" id="WP_254289736.1">
    <property type="nucleotide sequence ID" value="NZ_JAMLDY010000015.1"/>
</dbReference>
<name>A0A9X2HQQ0_9SPHN</name>
<dbReference type="AlphaFoldDB" id="A0A9X2HQQ0"/>